<keyword evidence="7" id="KW-0443">Lipid metabolism</keyword>
<dbReference type="InterPro" id="IPR050324">
    <property type="entry name" value="CDP-alcohol_PTase-I"/>
</dbReference>
<accession>A0A562IPX1</accession>
<dbReference type="GO" id="GO:0016020">
    <property type="term" value="C:membrane"/>
    <property type="evidence" value="ECO:0007669"/>
    <property type="project" value="UniProtKB-SubCell"/>
</dbReference>
<evidence type="ECO:0000256" key="8">
    <source>
        <dbReference type="ARBA" id="ARBA00023136"/>
    </source>
</evidence>
<dbReference type="PANTHER" id="PTHR14269">
    <property type="entry name" value="CDP-DIACYLGLYCEROL--GLYCEROL-3-PHOSPHATE 3-PHOSPHATIDYLTRANSFERASE-RELATED"/>
    <property type="match status" value="1"/>
</dbReference>
<keyword evidence="8 13" id="KW-0472">Membrane</keyword>
<comment type="subcellular location">
    <subcellularLocation>
        <location evidence="1">Membrane</location>
        <topology evidence="1">Multi-pass membrane protein</topology>
    </subcellularLocation>
</comment>
<protein>
    <submittedName>
        <fullName evidence="14">Cardiolipin synthase</fullName>
    </submittedName>
</protein>
<dbReference type="GO" id="GO:0046474">
    <property type="term" value="P:glycerophospholipid biosynthetic process"/>
    <property type="evidence" value="ECO:0007669"/>
    <property type="project" value="TreeGrafter"/>
</dbReference>
<gene>
    <name evidence="14" type="ORF">JD78_01295</name>
</gene>
<evidence type="ECO:0000256" key="3">
    <source>
        <dbReference type="ARBA" id="ARBA00022516"/>
    </source>
</evidence>
<dbReference type="PANTHER" id="PTHR14269:SF62">
    <property type="entry name" value="CDP-DIACYLGLYCEROL--GLYCEROL-3-PHOSPHATE 3-PHOSPHATIDYLTRANSFERASE 1, CHLOROPLASTIC"/>
    <property type="match status" value="1"/>
</dbReference>
<keyword evidence="6 13" id="KW-1133">Transmembrane helix</keyword>
<dbReference type="AlphaFoldDB" id="A0A562IPX1"/>
<comment type="caution">
    <text evidence="14">The sequence shown here is derived from an EMBL/GenBank/DDBJ whole genome shotgun (WGS) entry which is preliminary data.</text>
</comment>
<evidence type="ECO:0000256" key="4">
    <source>
        <dbReference type="ARBA" id="ARBA00022679"/>
    </source>
</evidence>
<keyword evidence="9" id="KW-0594">Phospholipid biosynthesis</keyword>
<reference evidence="14 15" key="1">
    <citation type="submission" date="2019-07" db="EMBL/GenBank/DDBJ databases">
        <title>R&amp;d 2014.</title>
        <authorList>
            <person name="Klenk H.-P."/>
        </authorList>
    </citation>
    <scope>NUCLEOTIDE SEQUENCE [LARGE SCALE GENOMIC DNA]</scope>
    <source>
        <strain evidence="14 15">DSM 45764</strain>
    </source>
</reference>
<dbReference type="UniPathway" id="UPA00085"/>
<evidence type="ECO:0000256" key="5">
    <source>
        <dbReference type="ARBA" id="ARBA00022692"/>
    </source>
</evidence>
<evidence type="ECO:0000256" key="2">
    <source>
        <dbReference type="ARBA" id="ARBA00010441"/>
    </source>
</evidence>
<dbReference type="RefSeq" id="WP_153361890.1">
    <property type="nucleotide sequence ID" value="NZ_JABGDC010000206.1"/>
</dbReference>
<dbReference type="GO" id="GO:0008444">
    <property type="term" value="F:CDP-diacylglycerol-glycerol-3-phosphate 3-phosphatidyltransferase activity"/>
    <property type="evidence" value="ECO:0007669"/>
    <property type="project" value="InterPro"/>
</dbReference>
<evidence type="ECO:0000313" key="15">
    <source>
        <dbReference type="Proteomes" id="UP000321490"/>
    </source>
</evidence>
<feature type="compositionally biased region" description="Low complexity" evidence="12">
    <location>
        <begin position="8"/>
        <end position="23"/>
    </location>
</feature>
<evidence type="ECO:0000256" key="1">
    <source>
        <dbReference type="ARBA" id="ARBA00004141"/>
    </source>
</evidence>
<evidence type="ECO:0000256" key="7">
    <source>
        <dbReference type="ARBA" id="ARBA00023098"/>
    </source>
</evidence>
<dbReference type="OrthoDB" id="9796672at2"/>
<keyword evidence="4 11" id="KW-0808">Transferase</keyword>
<keyword evidence="15" id="KW-1185">Reference proteome</keyword>
<keyword evidence="5 13" id="KW-0812">Transmembrane</keyword>
<feature type="transmembrane region" description="Helical" evidence="13">
    <location>
        <begin position="152"/>
        <end position="171"/>
    </location>
</feature>
<dbReference type="InterPro" id="IPR000462">
    <property type="entry name" value="CDP-OH_P_trans"/>
</dbReference>
<dbReference type="EMBL" id="VLKF01000001">
    <property type="protein sequence ID" value="TWH72773.1"/>
    <property type="molecule type" value="Genomic_DNA"/>
</dbReference>
<dbReference type="Proteomes" id="UP000321490">
    <property type="component" value="Unassembled WGS sequence"/>
</dbReference>
<comment type="similarity">
    <text evidence="2 11">Belongs to the CDP-alcohol phosphatidyltransferase class-I family.</text>
</comment>
<dbReference type="PIRSF" id="PIRSF000847">
    <property type="entry name" value="Phos_ph_gly_syn"/>
    <property type="match status" value="1"/>
</dbReference>
<evidence type="ECO:0000256" key="12">
    <source>
        <dbReference type="SAM" id="MobiDB-lite"/>
    </source>
</evidence>
<dbReference type="InterPro" id="IPR004570">
    <property type="entry name" value="Phosphatidylglycerol_P_synth"/>
</dbReference>
<proteinExistence type="inferred from homology"/>
<evidence type="ECO:0000313" key="14">
    <source>
        <dbReference type="EMBL" id="TWH72773.1"/>
    </source>
</evidence>
<feature type="transmembrane region" description="Helical" evidence="13">
    <location>
        <begin position="183"/>
        <end position="211"/>
    </location>
</feature>
<dbReference type="Pfam" id="PF01066">
    <property type="entry name" value="CDP-OH_P_transf"/>
    <property type="match status" value="1"/>
</dbReference>
<evidence type="ECO:0000256" key="9">
    <source>
        <dbReference type="ARBA" id="ARBA00023209"/>
    </source>
</evidence>
<dbReference type="InterPro" id="IPR043130">
    <property type="entry name" value="CDP-OH_PTrfase_TM_dom"/>
</dbReference>
<evidence type="ECO:0000256" key="6">
    <source>
        <dbReference type="ARBA" id="ARBA00022989"/>
    </source>
</evidence>
<name>A0A562IPX1_9ACTN</name>
<evidence type="ECO:0000256" key="11">
    <source>
        <dbReference type="RuleBase" id="RU003750"/>
    </source>
</evidence>
<dbReference type="Gene3D" id="1.20.120.1760">
    <property type="match status" value="1"/>
</dbReference>
<evidence type="ECO:0000256" key="13">
    <source>
        <dbReference type="SAM" id="Phobius"/>
    </source>
</evidence>
<dbReference type="InterPro" id="IPR048254">
    <property type="entry name" value="CDP_ALCOHOL_P_TRANSF_CS"/>
</dbReference>
<keyword evidence="3" id="KW-0444">Lipid biosynthesis</keyword>
<evidence type="ECO:0000256" key="10">
    <source>
        <dbReference type="ARBA" id="ARBA00023264"/>
    </source>
</evidence>
<sequence>MTRADDQAAGVPAGPATAAGRAGQWDRDQLGDRVFTLPNALSVLRLLGVPLFLWLLLGPEADGWAVLVLMVAGFTDWADGKLARGLGQASRLGALLDPAADRLYIVATLVAFALREVVPLWVVLALLGREVVLGVTLLALRRRGWPPLQVHYLGKAATFLLLYAFPLLLLADGEGALASAARPVAYALTVWGGALYVLAGAFYVVQAVGLLRGERRGGARR</sequence>
<feature type="region of interest" description="Disordered" evidence="12">
    <location>
        <begin position="1"/>
        <end position="24"/>
    </location>
</feature>
<dbReference type="PROSITE" id="PS00379">
    <property type="entry name" value="CDP_ALCOHOL_P_TRANSF"/>
    <property type="match status" value="1"/>
</dbReference>
<organism evidence="14 15">
    <name type="scientific">Modestobacter roseus</name>
    <dbReference type="NCBI Taxonomy" id="1181884"/>
    <lineage>
        <taxon>Bacteria</taxon>
        <taxon>Bacillati</taxon>
        <taxon>Actinomycetota</taxon>
        <taxon>Actinomycetes</taxon>
        <taxon>Geodermatophilales</taxon>
        <taxon>Geodermatophilaceae</taxon>
        <taxon>Modestobacter</taxon>
    </lineage>
</organism>
<feature type="transmembrane region" description="Helical" evidence="13">
    <location>
        <begin position="34"/>
        <end position="57"/>
    </location>
</feature>
<keyword evidence="10" id="KW-1208">Phospholipid metabolism</keyword>